<evidence type="ECO:0000313" key="1">
    <source>
        <dbReference type="EMBL" id="KAK0503579.1"/>
    </source>
</evidence>
<dbReference type="Gene3D" id="1.20.1280.50">
    <property type="match status" value="1"/>
</dbReference>
<dbReference type="AlphaFoldDB" id="A0AA39UYQ3"/>
<gene>
    <name evidence="1" type="ORF">EDD18DRAFT_1138474</name>
</gene>
<name>A0AA39UYQ3_9AGAR</name>
<evidence type="ECO:0008006" key="3">
    <source>
        <dbReference type="Google" id="ProtNLM"/>
    </source>
</evidence>
<dbReference type="EMBL" id="JAUEPU010000004">
    <property type="protein sequence ID" value="KAK0503579.1"/>
    <property type="molecule type" value="Genomic_DNA"/>
</dbReference>
<proteinExistence type="predicted"/>
<comment type="caution">
    <text evidence="1">The sequence shown here is derived from an EMBL/GenBank/DDBJ whole genome shotgun (WGS) entry which is preliminary data.</text>
</comment>
<feature type="non-terminal residue" evidence="1">
    <location>
        <position position="204"/>
    </location>
</feature>
<accession>A0AA39UYQ3</accession>
<sequence>MMLSHTQSPRVCSGCDYSNHYIPSKSSCDEETIQADPTFRSCFLRSNSPPSSSEEYILRDSVSVGEARVAAIDNHVTVLKELQQALSTQLALIEAELEDLDSQRGNMSSRVAEYKRLLSPVRRLPPEILLKIFLDTVIFPMPRTQSQRDRYWWDFHPSKSALWSIELVCKAWRRAALGFPELWSSINIFLSDENFSSSNFRYVR</sequence>
<reference evidence="1" key="1">
    <citation type="submission" date="2023-06" db="EMBL/GenBank/DDBJ databases">
        <authorList>
            <consortium name="Lawrence Berkeley National Laboratory"/>
            <person name="Ahrendt S."/>
            <person name="Sahu N."/>
            <person name="Indic B."/>
            <person name="Wong-Bajracharya J."/>
            <person name="Merenyi Z."/>
            <person name="Ke H.-M."/>
            <person name="Monk M."/>
            <person name="Kocsube S."/>
            <person name="Drula E."/>
            <person name="Lipzen A."/>
            <person name="Balint B."/>
            <person name="Henrissat B."/>
            <person name="Andreopoulos B."/>
            <person name="Martin F.M."/>
            <person name="Harder C.B."/>
            <person name="Rigling D."/>
            <person name="Ford K.L."/>
            <person name="Foster G.D."/>
            <person name="Pangilinan J."/>
            <person name="Papanicolaou A."/>
            <person name="Barry K."/>
            <person name="LaButti K."/>
            <person name="Viragh M."/>
            <person name="Koriabine M."/>
            <person name="Yan M."/>
            <person name="Riley R."/>
            <person name="Champramary S."/>
            <person name="Plett K.L."/>
            <person name="Tsai I.J."/>
            <person name="Slot J."/>
            <person name="Sipos G."/>
            <person name="Plett J."/>
            <person name="Nagy L.G."/>
            <person name="Grigoriev I.V."/>
        </authorList>
    </citation>
    <scope>NUCLEOTIDE SEQUENCE</scope>
    <source>
        <strain evidence="1">HWK02</strain>
    </source>
</reference>
<evidence type="ECO:0000313" key="2">
    <source>
        <dbReference type="Proteomes" id="UP001175228"/>
    </source>
</evidence>
<keyword evidence="2" id="KW-1185">Reference proteome</keyword>
<protein>
    <recommendedName>
        <fullName evidence="3">F-box domain-containing protein</fullName>
    </recommendedName>
</protein>
<organism evidence="1 2">
    <name type="scientific">Armillaria luteobubalina</name>
    <dbReference type="NCBI Taxonomy" id="153913"/>
    <lineage>
        <taxon>Eukaryota</taxon>
        <taxon>Fungi</taxon>
        <taxon>Dikarya</taxon>
        <taxon>Basidiomycota</taxon>
        <taxon>Agaricomycotina</taxon>
        <taxon>Agaricomycetes</taxon>
        <taxon>Agaricomycetidae</taxon>
        <taxon>Agaricales</taxon>
        <taxon>Marasmiineae</taxon>
        <taxon>Physalacriaceae</taxon>
        <taxon>Armillaria</taxon>
    </lineage>
</organism>
<dbReference type="Proteomes" id="UP001175228">
    <property type="component" value="Unassembled WGS sequence"/>
</dbReference>